<organism evidence="2 3">
    <name type="scientific">Mycolicibacterium arabiense</name>
    <dbReference type="NCBI Taxonomy" id="1286181"/>
    <lineage>
        <taxon>Bacteria</taxon>
        <taxon>Bacillati</taxon>
        <taxon>Actinomycetota</taxon>
        <taxon>Actinomycetes</taxon>
        <taxon>Mycobacteriales</taxon>
        <taxon>Mycobacteriaceae</taxon>
        <taxon>Mycolicibacterium</taxon>
    </lineage>
</organism>
<feature type="region of interest" description="Disordered" evidence="1">
    <location>
        <begin position="1"/>
        <end position="32"/>
    </location>
</feature>
<evidence type="ECO:0000313" key="2">
    <source>
        <dbReference type="EMBL" id="BBY52367.1"/>
    </source>
</evidence>
<dbReference type="AlphaFoldDB" id="A0A7I7S6C3"/>
<dbReference type="KEGG" id="marz:MARA_58350"/>
<geneLocation type="plasmid" evidence="3">
    <name>pjcm18538 dna</name>
</geneLocation>
<sequence length="98" mass="10353">MNLNASTPIENRPPTACIGPAKPLGSEIPGDQRSGPLIAIGPWSLRDSHGRCGCWAVSVVRQCDSGTTDPIGGVAWQLFNQLDALCHTNATPRVAFDV</sequence>
<gene>
    <name evidence="2" type="ORF">MARA_58350</name>
</gene>
<proteinExistence type="predicted"/>
<evidence type="ECO:0000313" key="3">
    <source>
        <dbReference type="Proteomes" id="UP000467428"/>
    </source>
</evidence>
<accession>A0A7I7S6C3</accession>
<dbReference type="EMBL" id="AP022593">
    <property type="protein sequence ID" value="BBY52367.1"/>
    <property type="molecule type" value="Genomic_DNA"/>
</dbReference>
<reference evidence="2 3" key="1">
    <citation type="journal article" date="2019" name="Emerg. Microbes Infect.">
        <title>Comprehensive subspecies identification of 175 nontuberculous mycobacteria species based on 7547 genomic profiles.</title>
        <authorList>
            <person name="Matsumoto Y."/>
            <person name="Kinjo T."/>
            <person name="Motooka D."/>
            <person name="Nabeya D."/>
            <person name="Jung N."/>
            <person name="Uechi K."/>
            <person name="Horii T."/>
            <person name="Iida T."/>
            <person name="Fujita J."/>
            <person name="Nakamura S."/>
        </authorList>
    </citation>
    <scope>NUCLEOTIDE SEQUENCE [LARGE SCALE GENOMIC DNA]</scope>
    <source>
        <strain evidence="2 3">JCM 18538</strain>
    </source>
</reference>
<evidence type="ECO:0000256" key="1">
    <source>
        <dbReference type="SAM" id="MobiDB-lite"/>
    </source>
</evidence>
<keyword evidence="3" id="KW-1185">Reference proteome</keyword>
<protein>
    <submittedName>
        <fullName evidence="2">Uncharacterized protein</fullName>
    </submittedName>
</protein>
<dbReference type="Proteomes" id="UP000467428">
    <property type="component" value="Chromosome"/>
</dbReference>
<name>A0A7I7S6C3_9MYCO</name>